<evidence type="ECO:0008006" key="5">
    <source>
        <dbReference type="Google" id="ProtNLM"/>
    </source>
</evidence>
<proteinExistence type="predicted"/>
<accession>A0A9X3ELU1</accession>
<dbReference type="AlphaFoldDB" id="A0A9X3ELU1"/>
<evidence type="ECO:0000313" key="4">
    <source>
        <dbReference type="Proteomes" id="UP001150830"/>
    </source>
</evidence>
<reference evidence="3" key="1">
    <citation type="submission" date="2022-11" db="EMBL/GenBank/DDBJ databases">
        <title>Parathalassolutuus dongxingensis gen. nov., sp. nov., a novel member of family Oceanospirillaceae isolated from a coastal shrimp pond in Guangxi, China.</title>
        <authorList>
            <person name="Chen H."/>
        </authorList>
    </citation>
    <scope>NUCLEOTIDE SEQUENCE</scope>
    <source>
        <strain evidence="3">G-43</strain>
    </source>
</reference>
<feature type="chain" id="PRO_5040777114" description="Carboxypeptidase regulatory-like domain-containing protein" evidence="2">
    <location>
        <begin position="21"/>
        <end position="1121"/>
    </location>
</feature>
<organism evidence="3 4">
    <name type="scientific">Parathalassolituus penaei</name>
    <dbReference type="NCBI Taxonomy" id="2997323"/>
    <lineage>
        <taxon>Bacteria</taxon>
        <taxon>Pseudomonadati</taxon>
        <taxon>Pseudomonadota</taxon>
        <taxon>Gammaproteobacteria</taxon>
        <taxon>Oceanospirillales</taxon>
        <taxon>Oceanospirillaceae</taxon>
        <taxon>Parathalassolituus</taxon>
    </lineage>
</organism>
<sequence length="1121" mass="117145">MNTRKNYLWAVIASTSLAMAACGGGGSKSDDNNSGGNNGGTTVNRVSLTGLAVKGVMAGADIKVTSLDGQTSYGTTTTSSDGTYSLAAMDIPLNTPVLVTMTTNASTLLTCDAAAGCMDGDTLMAFGQKYTYHDPDFKMTALLAGVSTETASASLMVTPLTNMAAERAQQEGKTSSSDIAAINRATATLLGLDNVDIATVVPADITNSSAVSSSNNAQRYGAVVAAIANVATNKGQSLSTVVSELAASYARQGGLVANSSDEAEVDLEDIFGGAADSAASANLSAIAVEYSLEEQTASNSAEDELVAADEGSPDSGTLTEEEQKALAVTNAVALLQDLNNWHNDLKDVSADPLVNTLNSEGDELAALVETIATNSELATTVQNLLLDTEEYEYCDEWGWDDNAGDYICSVPTTVTMTVPGPVVQGTELLVQLVSLAPAVLGYVLASEGEDASGSFDMTLEDVGVPDELMDEFEDGGANLTISATLVSGQIVAMSMTGASSYATITSLAVALSEPASGDRLVASLSNVNISAIEGDKHMTGSGSISLIFDSADSLAAFKADDSAADGLVSMVMDLNTEAMADDGLDSVANLDLHMEVTPDASSGTATMQMSAGLSAGNSSNDSMAGTLMMSASSNDWLVFENLSQTEMSFEGALTIASAEGSASFEGTIGMLEVYPQDSNADAVMMVATDGNEDYTQLTFDGGFSVVSGTDTTMFSGQLKLREDYLHYANGDYVTDSWGDDVTVPTLVELQGEFSAVRNSVTMGSLAVHGMAQLSNLQELAAMLEPDTLSDAEFGVLTASADDEVVAYDTVNNSLTVTLDSGWEEIVSAVTAEFEAAGWTNISLDGWYYDTSYQLTMLDCIEVDTEYSECNIQIESDRDIDLSNNIPDAYYDSWETTVTVLTANIASPAAWADEVIADVGLSDYWQAEISFYVNSDQGTAEVYGYSDYYDDEPVAVWSLETYDDTSVTDQLLSAETLDTYLDFAFALDIQASAVTYDDAVVRLVGERTGFADAAGTLRLSYGDRVIDINVDTANQEDSSTTSISIANADASMTITASCASGSADTSLTTCDSADVEFGGAIYSGGFEVGTLEVRNGLPVFLFDNGSSYNLVVTPQFLVSANQ</sequence>
<dbReference type="PROSITE" id="PS51257">
    <property type="entry name" value="PROKAR_LIPOPROTEIN"/>
    <property type="match status" value="1"/>
</dbReference>
<evidence type="ECO:0000256" key="1">
    <source>
        <dbReference type="SAM" id="MobiDB-lite"/>
    </source>
</evidence>
<protein>
    <recommendedName>
        <fullName evidence="5">Carboxypeptidase regulatory-like domain-containing protein</fullName>
    </recommendedName>
</protein>
<dbReference type="Proteomes" id="UP001150830">
    <property type="component" value="Unassembled WGS sequence"/>
</dbReference>
<gene>
    <name evidence="3" type="ORF">OUO13_07325</name>
</gene>
<evidence type="ECO:0000256" key="2">
    <source>
        <dbReference type="SAM" id="SignalP"/>
    </source>
</evidence>
<keyword evidence="2" id="KW-0732">Signal</keyword>
<feature type="signal peptide" evidence="2">
    <location>
        <begin position="1"/>
        <end position="20"/>
    </location>
</feature>
<evidence type="ECO:0000313" key="3">
    <source>
        <dbReference type="EMBL" id="MCY0964993.1"/>
    </source>
</evidence>
<feature type="region of interest" description="Disordered" evidence="1">
    <location>
        <begin position="297"/>
        <end position="319"/>
    </location>
</feature>
<comment type="caution">
    <text evidence="3">The sequence shown here is derived from an EMBL/GenBank/DDBJ whole genome shotgun (WGS) entry which is preliminary data.</text>
</comment>
<name>A0A9X3ELU1_9GAMM</name>
<dbReference type="RefSeq" id="WP_283173210.1">
    <property type="nucleotide sequence ID" value="NZ_JAPNOA010000020.1"/>
</dbReference>
<dbReference type="EMBL" id="JAPNOA010000020">
    <property type="protein sequence ID" value="MCY0964993.1"/>
    <property type="molecule type" value="Genomic_DNA"/>
</dbReference>
<keyword evidence="4" id="KW-1185">Reference proteome</keyword>